<dbReference type="Pfam" id="PF12937">
    <property type="entry name" value="F-box-like"/>
    <property type="match status" value="1"/>
</dbReference>
<evidence type="ECO:0000313" key="2">
    <source>
        <dbReference type="EMBL" id="KAF2649991.1"/>
    </source>
</evidence>
<feature type="domain" description="F-box" evidence="1">
    <location>
        <begin position="27"/>
        <end position="76"/>
    </location>
</feature>
<dbReference type="SUPFAM" id="SSF52047">
    <property type="entry name" value="RNI-like"/>
    <property type="match status" value="1"/>
</dbReference>
<organism evidence="2 3">
    <name type="scientific">Lophiostoma macrostomum CBS 122681</name>
    <dbReference type="NCBI Taxonomy" id="1314788"/>
    <lineage>
        <taxon>Eukaryota</taxon>
        <taxon>Fungi</taxon>
        <taxon>Dikarya</taxon>
        <taxon>Ascomycota</taxon>
        <taxon>Pezizomycotina</taxon>
        <taxon>Dothideomycetes</taxon>
        <taxon>Pleosporomycetidae</taxon>
        <taxon>Pleosporales</taxon>
        <taxon>Lophiostomataceae</taxon>
        <taxon>Lophiostoma</taxon>
    </lineage>
</organism>
<evidence type="ECO:0000313" key="3">
    <source>
        <dbReference type="Proteomes" id="UP000799324"/>
    </source>
</evidence>
<sequence>MASHIYDDMIPPETRLDLLQHRWPVPATGFEDLPNELLDMIAEKLLNGDLASLTRASKRFFEIAQELLYTDIYIRHTRYNKYRMRPWGRRESAEEESRVTLLFDALAKRPSLARKVRKLLIWPRYINVEFRMNTITGLQIPAYKGIKAPMKECLIVGLLLSLLPELRYLNLHLDLYRSGICVPFFEHCMLSSLFGEATDISVADLSSVPGLAKLQVLRINSCQMHMDWCRLPSLERVEIGSLAYMANIHHGVQISTVLWFFLLLDEKTIRGRWDGHIDFLSRFHSLKKLTVVIPHNNSHSSGGYCAWTRLHDLADSVHAHLEDLELSHGREPDWTKHVQPIPSLVSFMSVRTLKLPQDALLGSEYGTDSEDRYRIQQLSVAQLLPSKIATLVVWFPTTIILVWLNELLAHRSSVASLSHVTFKCSNRFKNDYYSFSTALYSSPTYIELGKAGIKASVLSLGDLLYEYE</sequence>
<dbReference type="PROSITE" id="PS50181">
    <property type="entry name" value="FBOX"/>
    <property type="match status" value="1"/>
</dbReference>
<dbReference type="AlphaFoldDB" id="A0A6A6SSL8"/>
<proteinExistence type="predicted"/>
<protein>
    <recommendedName>
        <fullName evidence="1">F-box domain-containing protein</fullName>
    </recommendedName>
</protein>
<reference evidence="2" key="1">
    <citation type="journal article" date="2020" name="Stud. Mycol.">
        <title>101 Dothideomycetes genomes: a test case for predicting lifestyles and emergence of pathogens.</title>
        <authorList>
            <person name="Haridas S."/>
            <person name="Albert R."/>
            <person name="Binder M."/>
            <person name="Bloem J."/>
            <person name="Labutti K."/>
            <person name="Salamov A."/>
            <person name="Andreopoulos B."/>
            <person name="Baker S."/>
            <person name="Barry K."/>
            <person name="Bills G."/>
            <person name="Bluhm B."/>
            <person name="Cannon C."/>
            <person name="Castanera R."/>
            <person name="Culley D."/>
            <person name="Daum C."/>
            <person name="Ezra D."/>
            <person name="Gonzalez J."/>
            <person name="Henrissat B."/>
            <person name="Kuo A."/>
            <person name="Liang C."/>
            <person name="Lipzen A."/>
            <person name="Lutzoni F."/>
            <person name="Magnuson J."/>
            <person name="Mondo S."/>
            <person name="Nolan M."/>
            <person name="Ohm R."/>
            <person name="Pangilinan J."/>
            <person name="Park H.-J."/>
            <person name="Ramirez L."/>
            <person name="Alfaro M."/>
            <person name="Sun H."/>
            <person name="Tritt A."/>
            <person name="Yoshinaga Y."/>
            <person name="Zwiers L.-H."/>
            <person name="Turgeon B."/>
            <person name="Goodwin S."/>
            <person name="Spatafora J."/>
            <person name="Crous P."/>
            <person name="Grigoriev I."/>
        </authorList>
    </citation>
    <scope>NUCLEOTIDE SEQUENCE</scope>
    <source>
        <strain evidence="2">CBS 122681</strain>
    </source>
</reference>
<dbReference type="CDD" id="cd09917">
    <property type="entry name" value="F-box_SF"/>
    <property type="match status" value="1"/>
</dbReference>
<dbReference type="InterPro" id="IPR001810">
    <property type="entry name" value="F-box_dom"/>
</dbReference>
<evidence type="ECO:0000259" key="1">
    <source>
        <dbReference type="PROSITE" id="PS50181"/>
    </source>
</evidence>
<dbReference type="OrthoDB" id="3750626at2759"/>
<dbReference type="Proteomes" id="UP000799324">
    <property type="component" value="Unassembled WGS sequence"/>
</dbReference>
<gene>
    <name evidence="2" type="ORF">K491DRAFT_721179</name>
</gene>
<name>A0A6A6SSL8_9PLEO</name>
<dbReference type="EMBL" id="MU004471">
    <property type="protein sequence ID" value="KAF2649991.1"/>
    <property type="molecule type" value="Genomic_DNA"/>
</dbReference>
<keyword evidence="3" id="KW-1185">Reference proteome</keyword>
<accession>A0A6A6SSL8</accession>